<dbReference type="EMBL" id="LR796420">
    <property type="protein sequence ID" value="CAB4143366.1"/>
    <property type="molecule type" value="Genomic_DNA"/>
</dbReference>
<accession>A0A6J5MED3</accession>
<gene>
    <name evidence="1" type="ORF">UFOVP449_170</name>
</gene>
<organism evidence="1">
    <name type="scientific">uncultured Caudovirales phage</name>
    <dbReference type="NCBI Taxonomy" id="2100421"/>
    <lineage>
        <taxon>Viruses</taxon>
        <taxon>Duplodnaviria</taxon>
        <taxon>Heunggongvirae</taxon>
        <taxon>Uroviricota</taxon>
        <taxon>Caudoviricetes</taxon>
        <taxon>Peduoviridae</taxon>
        <taxon>Maltschvirus</taxon>
        <taxon>Maltschvirus maltsch</taxon>
    </lineage>
</organism>
<evidence type="ECO:0000313" key="1">
    <source>
        <dbReference type="EMBL" id="CAB4143366.1"/>
    </source>
</evidence>
<protein>
    <submittedName>
        <fullName evidence="1">Uncharacterized protein</fullName>
    </submittedName>
</protein>
<name>A0A6J5MED3_9CAUD</name>
<reference evidence="1" key="1">
    <citation type="submission" date="2020-04" db="EMBL/GenBank/DDBJ databases">
        <authorList>
            <person name="Chiriac C."/>
            <person name="Salcher M."/>
            <person name="Ghai R."/>
            <person name="Kavagutti S V."/>
        </authorList>
    </citation>
    <scope>NUCLEOTIDE SEQUENCE</scope>
</reference>
<sequence>MKDALIAAITNYNFDNIKCFVNSIERSGFDGHKVMIVYNVPFSTVEELQNRDWNVVAFNKNESVGWYTYKEDFRIMCDRQLHYHQAIEQLNEEFGDLRYVMAIDPKDVIFQYNPSEWLEKNMGDKKINVGCESLRYRDEEWGRENLAHSFGEYVYERCKDNLIFNCGTVAGDWKTMSELFLNVYLLCVGSPNGTPDQSALNTLLSFDVYKNVTRFTMSEEGWACQAGTTIDEKVLRTSRDKLVEPQPYLDGDVVKTSKGTPFALVHQYDRIPEWKSVLEEKYK</sequence>
<proteinExistence type="predicted"/>